<name>A0A2T3FLX7_9FIRM</name>
<dbReference type="EMBL" id="JANGBO010000027">
    <property type="protein sequence ID" value="MCQ5063111.1"/>
    <property type="molecule type" value="Genomic_DNA"/>
</dbReference>
<accession>A0A2T3FLX7</accession>
<reference evidence="3 4" key="1">
    <citation type="journal article" date="2019" name="Int. J. Syst. Evol. Microbiol.">
        <title>Faecalibacillus intestinalis gen. nov., sp. nov. and Faecalibacillus faecis sp. nov., isolated from human faeces.</title>
        <authorList>
            <person name="Seo B."/>
            <person name="Jeon K."/>
            <person name="Baek I."/>
            <person name="Lee Y.M."/>
            <person name="Baek K."/>
            <person name="Ko G."/>
        </authorList>
    </citation>
    <scope>NUCLEOTIDE SEQUENCE [LARGE SCALE GENOMIC DNA]</scope>
    <source>
        <strain evidence="3 4">SNUG30099</strain>
    </source>
</reference>
<dbReference type="Proteomes" id="UP000240974">
    <property type="component" value="Unassembled WGS sequence"/>
</dbReference>
<dbReference type="RefSeq" id="WP_022002271.1">
    <property type="nucleotide sequence ID" value="NZ_AP031432.1"/>
</dbReference>
<dbReference type="EMBL" id="PYLQ01000028">
    <property type="protein sequence ID" value="PST36276.1"/>
    <property type="molecule type" value="Genomic_DNA"/>
</dbReference>
<gene>
    <name evidence="3" type="ORF">C7U54_13260</name>
    <name evidence="1" type="ORF">LJD74_13220</name>
    <name evidence="2" type="ORF">NE542_14930</name>
</gene>
<evidence type="ECO:0000313" key="1">
    <source>
        <dbReference type="EMBL" id="MCB8562947.1"/>
    </source>
</evidence>
<dbReference type="AlphaFoldDB" id="A0A2T3FLX7"/>
<proteinExistence type="predicted"/>
<reference evidence="2" key="3">
    <citation type="submission" date="2022-06" db="EMBL/GenBank/DDBJ databases">
        <title>Isolation of gut microbiota from human fecal samples.</title>
        <authorList>
            <person name="Pamer E.G."/>
            <person name="Barat B."/>
            <person name="Waligurski E."/>
            <person name="Medina S."/>
            <person name="Paddock L."/>
            <person name="Mostad J."/>
        </authorList>
    </citation>
    <scope>NUCLEOTIDE SEQUENCE</scope>
    <source>
        <strain evidence="2">DFI.6.24</strain>
    </source>
</reference>
<reference evidence="1" key="2">
    <citation type="submission" date="2021-10" db="EMBL/GenBank/DDBJ databases">
        <title>Collection of gut derived symbiotic bacterial strains cultured from healthy donors.</title>
        <authorList>
            <person name="Lin H."/>
            <person name="Littmann E."/>
            <person name="Kohout C."/>
            <person name="Pamer E.G."/>
        </authorList>
    </citation>
    <scope>NUCLEOTIDE SEQUENCE</scope>
    <source>
        <strain evidence="1">DFI.5.2</strain>
    </source>
</reference>
<evidence type="ECO:0000313" key="3">
    <source>
        <dbReference type="EMBL" id="PST36276.1"/>
    </source>
</evidence>
<dbReference type="EMBL" id="JAJDKQ010000036">
    <property type="protein sequence ID" value="MCB8562947.1"/>
    <property type="molecule type" value="Genomic_DNA"/>
</dbReference>
<keyword evidence="4" id="KW-1185">Reference proteome</keyword>
<comment type="caution">
    <text evidence="3">The sequence shown here is derived from an EMBL/GenBank/DDBJ whole genome shotgun (WGS) entry which is preliminary data.</text>
</comment>
<organism evidence="3 4">
    <name type="scientific">Faecalibacillus intestinalis</name>
    <dbReference type="NCBI Taxonomy" id="1982626"/>
    <lineage>
        <taxon>Bacteria</taxon>
        <taxon>Bacillati</taxon>
        <taxon>Bacillota</taxon>
        <taxon>Erysipelotrichia</taxon>
        <taxon>Erysipelotrichales</taxon>
        <taxon>Coprobacillaceae</taxon>
        <taxon>Faecalibacillus</taxon>
    </lineage>
</organism>
<protein>
    <submittedName>
        <fullName evidence="3">Uncharacterized protein</fullName>
    </submittedName>
</protein>
<dbReference type="Proteomes" id="UP001204814">
    <property type="component" value="Unassembled WGS sequence"/>
</dbReference>
<sequence length="250" mass="29486">MKQFKININDLFEKSEVETMMDDVEKSSIIYEMNNINQKVLNEISTYANNRERIQNLTDEFTEIMYHERISNNDVERIDYIFDQLVHHIGLDAPVLAACTNTIFNTINEYKEEYIQEFIRLNPQLNEEMISVELDTYKDAAYELNKIFVETVGTIKKCDIDAINEAVDLFFDQDEPTDLIQIFVANTIQILNQPDLLVDVLGLSVLINEIIINHQLDDFNPNLWKMNQHRFFSIDYKDYLDEDENQDAYN</sequence>
<dbReference type="Proteomes" id="UP001197827">
    <property type="component" value="Unassembled WGS sequence"/>
</dbReference>
<evidence type="ECO:0000313" key="4">
    <source>
        <dbReference type="Proteomes" id="UP000240974"/>
    </source>
</evidence>
<evidence type="ECO:0000313" key="2">
    <source>
        <dbReference type="EMBL" id="MCQ5063111.1"/>
    </source>
</evidence>